<evidence type="ECO:0000313" key="2">
    <source>
        <dbReference type="Proteomes" id="UP000038045"/>
    </source>
</evidence>
<dbReference type="PANTHER" id="PTHR10974">
    <property type="entry name" value="FI08016P-RELATED"/>
    <property type="match status" value="1"/>
</dbReference>
<dbReference type="GO" id="GO:0005615">
    <property type="term" value="C:extracellular space"/>
    <property type="evidence" value="ECO:0007669"/>
    <property type="project" value="TreeGrafter"/>
</dbReference>
<proteinExistence type="predicted"/>
<keyword evidence="1" id="KW-0732">Signal</keyword>
<dbReference type="STRING" id="131310.A0A0N4ZGI9"/>
<evidence type="ECO:0000313" key="3">
    <source>
        <dbReference type="WBParaSite" id="PTRK_0000689700.1"/>
    </source>
</evidence>
<dbReference type="InterPro" id="IPR004245">
    <property type="entry name" value="DUF229"/>
</dbReference>
<sequence length="621" mass="72619">MLAFIIVLFIIKLIYSESKQVANNDEYCQIPHINPWADKVINYLDVDVRKNECVETYDNVYYKLEDGILSNHVNKSNDTFCTYKCLYPDGDSNFIDGVEIKLKDPVVLDCDVFQIKCFDNFKNPVFLDFLYHIRRNGTNNGTVFEFLDQNYEIPNDIKRYDVHIIVIDSLSYGQAVRALEETRNFLINDLDGIEFKYHNSQNDNSLPNSYGFLFNKQEEDIIDTFGDGGTKVRDFPENGICNTPLDETTYIIDYYRLMGYDTLFGGDYSGYGLFSFPNCTGFKRTSYNHFLRPLQLIRSFVQFRDMFNAQNKAKCEENGYFIFKYLEQFLKKNSTKPKISLTWSCDIMHDDYNVLYESDNQIYKFFKKNKDTFNNSFTILMGDHGHRIGRFSLTKVGEFEHNNPYFLISLPFKLRENKELMTNLKRNSDKRTSHMDIYATLLDILTEAGKNNFNDLKPFNLSKVVRDKIKGKSLLRPLPEEPRSCFEMYILPQYCMCQILFKDLSKKNGDEYDRLRESFQNEINKKIVDGGLSNKCMKLSINNDSEFKVKKGTKKNGDAIYQVSAVAYPGGGHFNAMFDKEFKLIGNEIKRLDKYKEQAEVCETLSPNRKYCYCISLHHNY</sequence>
<keyword evidence="2" id="KW-1185">Reference proteome</keyword>
<evidence type="ECO:0000256" key="1">
    <source>
        <dbReference type="SAM" id="SignalP"/>
    </source>
</evidence>
<feature type="signal peptide" evidence="1">
    <location>
        <begin position="1"/>
        <end position="16"/>
    </location>
</feature>
<dbReference type="InterPro" id="IPR017850">
    <property type="entry name" value="Alkaline_phosphatase_core_sf"/>
</dbReference>
<accession>A0A0N4ZGI9</accession>
<dbReference type="Pfam" id="PF02995">
    <property type="entry name" value="DUF229"/>
    <property type="match status" value="1"/>
</dbReference>
<name>A0A0N4ZGI9_PARTI</name>
<dbReference type="PANTHER" id="PTHR10974:SF75">
    <property type="entry name" value="SULFATASE DOMAIN-CONTAINING PROTEIN"/>
    <property type="match status" value="1"/>
</dbReference>
<organism evidence="2 3">
    <name type="scientific">Parastrongyloides trichosuri</name>
    <name type="common">Possum-specific nematode worm</name>
    <dbReference type="NCBI Taxonomy" id="131310"/>
    <lineage>
        <taxon>Eukaryota</taxon>
        <taxon>Metazoa</taxon>
        <taxon>Ecdysozoa</taxon>
        <taxon>Nematoda</taxon>
        <taxon>Chromadorea</taxon>
        <taxon>Rhabditida</taxon>
        <taxon>Tylenchina</taxon>
        <taxon>Panagrolaimomorpha</taxon>
        <taxon>Strongyloidoidea</taxon>
        <taxon>Strongyloididae</taxon>
        <taxon>Parastrongyloides</taxon>
    </lineage>
</organism>
<dbReference type="WBParaSite" id="PTRK_0000689700.1">
    <property type="protein sequence ID" value="PTRK_0000689700.1"/>
    <property type="gene ID" value="PTRK_0000689700"/>
</dbReference>
<dbReference type="AlphaFoldDB" id="A0A0N4ZGI9"/>
<dbReference type="Gene3D" id="3.40.720.10">
    <property type="entry name" value="Alkaline Phosphatase, subunit A"/>
    <property type="match status" value="1"/>
</dbReference>
<protein>
    <submittedName>
        <fullName evidence="3">Sulfatase domain-containing protein</fullName>
    </submittedName>
</protein>
<dbReference type="Proteomes" id="UP000038045">
    <property type="component" value="Unplaced"/>
</dbReference>
<feature type="chain" id="PRO_5005891825" evidence="1">
    <location>
        <begin position="17"/>
        <end position="621"/>
    </location>
</feature>
<reference evidence="3" key="1">
    <citation type="submission" date="2017-02" db="UniProtKB">
        <authorList>
            <consortium name="WormBaseParasite"/>
        </authorList>
    </citation>
    <scope>IDENTIFICATION</scope>
</reference>
<dbReference type="SUPFAM" id="SSF53649">
    <property type="entry name" value="Alkaline phosphatase-like"/>
    <property type="match status" value="1"/>
</dbReference>